<accession>A0A1I1CYL4</accession>
<evidence type="ECO:0000313" key="2">
    <source>
        <dbReference type="Proteomes" id="UP000240042"/>
    </source>
</evidence>
<dbReference type="Proteomes" id="UP000240042">
    <property type="component" value="Unassembled WGS sequence"/>
</dbReference>
<dbReference type="SUPFAM" id="SSF82171">
    <property type="entry name" value="DPP6 N-terminal domain-like"/>
    <property type="match status" value="1"/>
</dbReference>
<proteinExistence type="predicted"/>
<evidence type="ECO:0000313" key="1">
    <source>
        <dbReference type="EMBL" id="SFB67741.1"/>
    </source>
</evidence>
<keyword evidence="2" id="KW-1185">Reference proteome</keyword>
<protein>
    <submittedName>
        <fullName evidence="1">Uncharacterized protein</fullName>
    </submittedName>
</protein>
<dbReference type="RefSeq" id="WP_092317085.1">
    <property type="nucleotide sequence ID" value="NZ_FOKY01000001.1"/>
</dbReference>
<dbReference type="EMBL" id="FOKY01000001">
    <property type="protein sequence ID" value="SFB67741.1"/>
    <property type="molecule type" value="Genomic_DNA"/>
</dbReference>
<sequence length="426" mass="49148">MSRAHEFIIFLVFVPAILLRTQFDFGRYVVSQDHVPLYDTFADSSAVDFAPFLLVFKARAQRGTRIQLSYKGRELWIEMHNVIKMDFNSWNFSDSSTDFIETKLVGNVLWFAYKRALYAMDLSDINMPVVQKKAELPAVSDAQASEDRTLWLLSGESSYKNERNLRLALFSVPQKRFVPLTMIYGNNMSLLDAAFSADNRFVAVHTDLQDAKKLTVFSTSNGILEHSLNDVDNFFWYGNSILIFREHDIILFDPSQPNMERTILYASPKQRDTIEYRQIGDRMLIAVDGIVYVLTNSNLQKTDFKSIDRSSDSSLEHFEEKGLAYTLYKGKQLRSLSGSKPRWEFDSFLGNNYIVYREKKGSALTTLYLYNPKKDVSLPYYWVEEPSQILNDGLAIEAVNEKNDVWFFLEKPGETAKILQLSEIIK</sequence>
<reference evidence="2" key="1">
    <citation type="submission" date="2016-10" db="EMBL/GenBank/DDBJ databases">
        <authorList>
            <person name="Varghese N."/>
            <person name="Submissions S."/>
        </authorList>
    </citation>
    <scope>NUCLEOTIDE SEQUENCE [LARGE SCALE GENOMIC DNA]</scope>
    <source>
        <strain evidence="2">ATCC 43811</strain>
    </source>
</reference>
<name>A0A1I1CYL4_BREAD</name>
<dbReference type="AlphaFoldDB" id="A0A1I1CYL4"/>
<dbReference type="STRING" id="34097.SAMN02745150_00100"/>
<organism evidence="1 2">
    <name type="scientific">Brevinema andersonii</name>
    <dbReference type="NCBI Taxonomy" id="34097"/>
    <lineage>
        <taxon>Bacteria</taxon>
        <taxon>Pseudomonadati</taxon>
        <taxon>Spirochaetota</taxon>
        <taxon>Spirochaetia</taxon>
        <taxon>Brevinematales</taxon>
        <taxon>Brevinemataceae</taxon>
        <taxon>Brevinema</taxon>
    </lineage>
</organism>
<gene>
    <name evidence="1" type="ORF">SAMN02745150_00100</name>
</gene>